<sequence length="1441" mass="160583">MSSSSLRGGSHNQSRYSNRDDYLEHGKHLSQSQRKDFFSSNSTAIQGASSLGTGAPSASTGGVDGVGAPVSASSSRASNLPNLTRRDFKSNGPGSSSLTHLKDPPNYSSPSSNPRSNASSSGSYTSNYYSNSNAYGGYDHYRSDNRRKGGDSRLSFGNYNKSKSLTNLVPHTSSTVSTANAPTPSSSSSFSPSSSSSSSSAAAAAVAAQLGSLPNRNGEYKRERYDSYKSDLNTVPRWKSGRSNTARFSAKDRRNGRHLSSSTASSSTPISTGNGNLYIKNSNSVPLGHAIDVATEGSSYRSGNGLKLNSYYPHSRQYGSGSSYYSSTKQDRGHYASKQRFHYGSKEHFRNTDYRRHFNRDNENDEDREKRVLKEREDDDEQKEEEEEGEEEEEDDEEEEEEEVEEVEIEEEEEEPEQKLKVTGDEQGEDRTTPEVEVEEYDETQDGDNEITEEEQEQEQELENEQEQENEKKLDAKELEQENPENKIDSNSEQRKVLSELLPTTTGTPSIKKELVSSKETTLGLGTISQLSESKDVQKHLNVLPTDTDPSKQTGAEYPLPALEDAFEKLKRGFESAVEKEGKLNIGLKYSMAKPITNFSEYSTFNANYLSFINEKREVVVTNLYNKLSHLKRKTLKLWTEYNHDMKVHEIEREKMDQQLRILHPPDDESRKEIDSSDLKKQMQPSAVGAVVNGSATHTNNGSPVNFPLDGPVYTSRRSSRRHGDLVTTEAEFQEILLSLGKEEDLDPLTKAQKVAADIPDMILDPIARNNFKFMDSNNIVHNKVQWTQRVKSDFNNTFSEREHELFSEGFCLYPKRFGAISRHMGGLRSASDCVVHYYMTKKAINYKQLLAQYKKKANRKGRRVKSVTRKVAQDKDKEKGRGVEQDQSISKEEKEITLQPIVLDTVVNQEKESLTPSGLESTPQAEISSVATVSSQLENKKEEISTGGARKKRAAPPTSEGKQREKEKKKSKRELAPKVENVAEGLPDQSQLQFAAQYQQLQLSHQEYLQMQQQPQQHQPVHKEHSVSNFEVPAVHQNAFHNTYAAEVKPGLVSNAENGTSYLPQLQASFSVSTGNDDVKEKKKAISSYWSITEANAFPVLLQECGTKWTMIADKLGTKSATMVRNYFQRNAEKNNWIPIAEEADAKMNSKSKQTSKASKTSKTTRTARATAIAPSSSSSSTTTTTTTTTTGMPMNTSYDKNTGTSIGNAVTSASTLASTYQAPARHYIPIGTFHNPLPSFQNPIPNYSPSAYEATNQSHDQPYYQQLQSLQSLQPQPQQQQQQQQQQQSQQQYYSPRMANILANEPVRAYQSIQAEPPRPHLQPTTSAPVHRSSIMSLLNSDSPVRKEPVFQPLQQQINRAKTNLTDLLNAPSEPKSSNQSQVYPQHSQLQNPKLSPNSNSNSNPNPNPKPNQNQNPTQNSQPIKRGGIASLLSADPPS</sequence>
<feature type="compositionally biased region" description="Basic and acidic residues" evidence="1">
    <location>
        <begin position="17"/>
        <end position="37"/>
    </location>
</feature>
<feature type="compositionally biased region" description="Basic and acidic residues" evidence="1">
    <location>
        <begin position="872"/>
        <end position="892"/>
    </location>
</feature>
<dbReference type="Proteomes" id="UP000001996">
    <property type="component" value="Unassembled WGS sequence"/>
</dbReference>
<feature type="compositionally biased region" description="Basic and acidic residues" evidence="1">
    <location>
        <begin position="962"/>
        <end position="978"/>
    </location>
</feature>
<dbReference type="EMBL" id="CH981527">
    <property type="protein sequence ID" value="EDK45401.1"/>
    <property type="molecule type" value="Genomic_DNA"/>
</dbReference>
<dbReference type="InterPro" id="IPR001005">
    <property type="entry name" value="SANT/Myb"/>
</dbReference>
<dbReference type="HOGENOM" id="CLU_251848_0_0_1"/>
<dbReference type="OMA" id="KRCKHEQ"/>
<dbReference type="eggNOG" id="KOG1878">
    <property type="taxonomic scope" value="Eukaryota"/>
</dbReference>
<feature type="compositionally biased region" description="Polar residues" evidence="1">
    <location>
        <begin position="915"/>
        <end position="938"/>
    </location>
</feature>
<feature type="region of interest" description="Disordered" evidence="1">
    <location>
        <begin position="861"/>
        <end position="892"/>
    </location>
</feature>
<feature type="compositionally biased region" description="Low complexity" evidence="1">
    <location>
        <begin position="1392"/>
        <end position="1425"/>
    </location>
</feature>
<dbReference type="GeneID" id="5232708"/>
<feature type="region of interest" description="Disordered" evidence="1">
    <location>
        <begin position="233"/>
        <end position="274"/>
    </location>
</feature>
<feature type="region of interest" description="Disordered" evidence="1">
    <location>
        <begin position="913"/>
        <end position="978"/>
    </location>
</feature>
<reference evidence="3 4" key="1">
    <citation type="journal article" date="2009" name="Nature">
        <title>Evolution of pathogenicity and sexual reproduction in eight Candida genomes.</title>
        <authorList>
            <person name="Butler G."/>
            <person name="Rasmussen M.D."/>
            <person name="Lin M.F."/>
            <person name="Santos M.A."/>
            <person name="Sakthikumar S."/>
            <person name="Munro C.A."/>
            <person name="Rheinbay E."/>
            <person name="Grabherr M."/>
            <person name="Forche A."/>
            <person name="Reedy J.L."/>
            <person name="Agrafioti I."/>
            <person name="Arnaud M.B."/>
            <person name="Bates S."/>
            <person name="Brown A.J."/>
            <person name="Brunke S."/>
            <person name="Costanzo M.C."/>
            <person name="Fitzpatrick D.A."/>
            <person name="de Groot P.W."/>
            <person name="Harris D."/>
            <person name="Hoyer L.L."/>
            <person name="Hube B."/>
            <person name="Klis F.M."/>
            <person name="Kodira C."/>
            <person name="Lennard N."/>
            <person name="Logue M.E."/>
            <person name="Martin R."/>
            <person name="Neiman A.M."/>
            <person name="Nikolaou E."/>
            <person name="Quail M.A."/>
            <person name="Quinn J."/>
            <person name="Santos M.C."/>
            <person name="Schmitzberger F.F."/>
            <person name="Sherlock G."/>
            <person name="Shah P."/>
            <person name="Silverstein K.A."/>
            <person name="Skrzypek M.S."/>
            <person name="Soll D."/>
            <person name="Staggs R."/>
            <person name="Stansfield I."/>
            <person name="Stumpf M.P."/>
            <person name="Sudbery P.E."/>
            <person name="Srikantha T."/>
            <person name="Zeng Q."/>
            <person name="Berman J."/>
            <person name="Berriman M."/>
            <person name="Heitman J."/>
            <person name="Gow N.A."/>
            <person name="Lorenz M.C."/>
            <person name="Birren B.W."/>
            <person name="Kellis M."/>
            <person name="Cuomo C.A."/>
        </authorList>
    </citation>
    <scope>NUCLEOTIDE SEQUENCE [LARGE SCALE GENOMIC DNA]</scope>
    <source>
        <strain evidence="4">ATCC 11503 / BCRC 21390 / CBS 2605 / JCM 1781 / NBRC 1676 / NRRL YB-4239</strain>
    </source>
</reference>
<feature type="compositionally biased region" description="Low complexity" evidence="1">
    <location>
        <begin position="172"/>
        <end position="198"/>
    </location>
</feature>
<feature type="region of interest" description="Disordered" evidence="1">
    <location>
        <begin position="1"/>
        <end position="125"/>
    </location>
</feature>
<feature type="compositionally biased region" description="Low complexity" evidence="1">
    <location>
        <begin position="1152"/>
        <end position="1192"/>
    </location>
</feature>
<dbReference type="SMART" id="SM00717">
    <property type="entry name" value="SANT"/>
    <property type="match status" value="2"/>
</dbReference>
<feature type="compositionally biased region" description="Acidic residues" evidence="1">
    <location>
        <begin position="436"/>
        <end position="468"/>
    </location>
</feature>
<dbReference type="InterPro" id="IPR051571">
    <property type="entry name" value="N-CoR_corepressor"/>
</dbReference>
<feature type="region of interest" description="Disordered" evidence="1">
    <location>
        <begin position="1148"/>
        <end position="1202"/>
    </location>
</feature>
<feature type="compositionally biased region" description="Basic and acidic residues" evidence="1">
    <location>
        <begin position="663"/>
        <end position="681"/>
    </location>
</feature>
<feature type="region of interest" description="Disordered" evidence="1">
    <location>
        <begin position="1370"/>
        <end position="1441"/>
    </location>
</feature>
<feature type="compositionally biased region" description="Polar residues" evidence="1">
    <location>
        <begin position="155"/>
        <end position="171"/>
    </location>
</feature>
<feature type="region of interest" description="Disordered" evidence="1">
    <location>
        <begin position="1273"/>
        <end position="1295"/>
    </location>
</feature>
<organism evidence="3 4">
    <name type="scientific">Lodderomyces elongisporus (strain ATCC 11503 / CBS 2605 / JCM 1781 / NBRC 1676 / NRRL YB-4239)</name>
    <name type="common">Yeast</name>
    <name type="synonym">Saccharomyces elongisporus</name>
    <dbReference type="NCBI Taxonomy" id="379508"/>
    <lineage>
        <taxon>Eukaryota</taxon>
        <taxon>Fungi</taxon>
        <taxon>Dikarya</taxon>
        <taxon>Ascomycota</taxon>
        <taxon>Saccharomycotina</taxon>
        <taxon>Pichiomycetes</taxon>
        <taxon>Debaryomycetaceae</taxon>
        <taxon>Candida/Lodderomyces clade</taxon>
        <taxon>Lodderomyces</taxon>
    </lineage>
</organism>
<dbReference type="InterPro" id="IPR017884">
    <property type="entry name" value="SANT_dom"/>
</dbReference>
<feature type="region of interest" description="Disordered" evidence="1">
    <location>
        <begin position="663"/>
        <end position="685"/>
    </location>
</feature>
<accession>A5E1U3</accession>
<protein>
    <recommendedName>
        <fullName evidence="2">SANT domain-containing protein</fullName>
    </recommendedName>
</protein>
<dbReference type="FunFam" id="1.10.10.60:FF:000431">
    <property type="entry name" value="Set3C deacetylase complex subunit"/>
    <property type="match status" value="1"/>
</dbReference>
<proteinExistence type="predicted"/>
<dbReference type="CDD" id="cd00167">
    <property type="entry name" value="SANT"/>
    <property type="match status" value="2"/>
</dbReference>
<dbReference type="OrthoDB" id="10258692at2759"/>
<evidence type="ECO:0000259" key="2">
    <source>
        <dbReference type="PROSITE" id="PS51293"/>
    </source>
</evidence>
<dbReference type="Pfam" id="PF00249">
    <property type="entry name" value="Myb_DNA-binding"/>
    <property type="match status" value="2"/>
</dbReference>
<name>A5E1U3_LODEL</name>
<feature type="compositionally biased region" description="Polar residues" evidence="1">
    <location>
        <begin position="38"/>
        <end position="60"/>
    </location>
</feature>
<dbReference type="GO" id="GO:0034967">
    <property type="term" value="C:Set3 complex"/>
    <property type="evidence" value="ECO:0007669"/>
    <property type="project" value="TreeGrafter"/>
</dbReference>
<dbReference type="VEuPathDB" id="FungiDB:LELG_03580"/>
<feature type="compositionally biased region" description="Low complexity" evidence="1">
    <location>
        <begin position="318"/>
        <end position="327"/>
    </location>
</feature>
<feature type="compositionally biased region" description="Low complexity" evidence="1">
    <location>
        <begin position="104"/>
        <end position="125"/>
    </location>
</feature>
<dbReference type="PANTHER" id="PTHR13992">
    <property type="entry name" value="NUCLEAR RECEPTOR CO-REPRESSOR RELATED NCOR"/>
    <property type="match status" value="1"/>
</dbReference>
<dbReference type="Gene3D" id="1.10.10.60">
    <property type="entry name" value="Homeodomain-like"/>
    <property type="match status" value="2"/>
</dbReference>
<feature type="compositionally biased region" description="Polar residues" evidence="1">
    <location>
        <begin position="71"/>
        <end position="82"/>
    </location>
</feature>
<dbReference type="PANTHER" id="PTHR13992:SF39">
    <property type="entry name" value="SMRTER, ISOFORM G"/>
    <property type="match status" value="1"/>
</dbReference>
<dbReference type="STRING" id="379508.A5E1U3"/>
<feature type="domain" description="SANT" evidence="2">
    <location>
        <begin position="794"/>
        <end position="846"/>
    </location>
</feature>
<feature type="region of interest" description="Disordered" evidence="1">
    <location>
        <begin position="139"/>
        <end position="198"/>
    </location>
</feature>
<dbReference type="InterPro" id="IPR009057">
    <property type="entry name" value="Homeodomain-like_sf"/>
</dbReference>
<dbReference type="KEGG" id="lel:PVL30_003066"/>
<feature type="compositionally biased region" description="Polar residues" evidence="1">
    <location>
        <begin position="1"/>
        <end position="16"/>
    </location>
</feature>
<dbReference type="InParanoid" id="A5E1U3"/>
<feature type="compositionally biased region" description="Basic and acidic residues" evidence="1">
    <location>
        <begin position="417"/>
        <end position="434"/>
    </location>
</feature>
<feature type="compositionally biased region" description="Acidic residues" evidence="1">
    <location>
        <begin position="377"/>
        <end position="416"/>
    </location>
</feature>
<feature type="compositionally biased region" description="Low complexity" evidence="1">
    <location>
        <begin position="260"/>
        <end position="272"/>
    </location>
</feature>
<feature type="compositionally biased region" description="Basic and acidic residues" evidence="1">
    <location>
        <begin position="139"/>
        <end position="151"/>
    </location>
</feature>
<feature type="region of interest" description="Disordered" evidence="1">
    <location>
        <begin position="317"/>
        <end position="495"/>
    </location>
</feature>
<dbReference type="SUPFAM" id="SSF46689">
    <property type="entry name" value="Homeodomain-like"/>
    <property type="match status" value="2"/>
</dbReference>
<feature type="compositionally biased region" description="Polar residues" evidence="1">
    <location>
        <begin position="1193"/>
        <end position="1202"/>
    </location>
</feature>
<feature type="compositionally biased region" description="Basic and acidic residues" evidence="1">
    <location>
        <begin position="469"/>
        <end position="495"/>
    </location>
</feature>
<dbReference type="GO" id="GO:0006357">
    <property type="term" value="P:regulation of transcription by RNA polymerase II"/>
    <property type="evidence" value="ECO:0007669"/>
    <property type="project" value="TreeGrafter"/>
</dbReference>
<evidence type="ECO:0000313" key="4">
    <source>
        <dbReference type="Proteomes" id="UP000001996"/>
    </source>
</evidence>
<feature type="compositionally biased region" description="Polar residues" evidence="1">
    <location>
        <begin position="1377"/>
        <end position="1391"/>
    </location>
</feature>
<evidence type="ECO:0000313" key="3">
    <source>
        <dbReference type="EMBL" id="EDK45401.1"/>
    </source>
</evidence>
<feature type="compositionally biased region" description="Basic and acidic residues" evidence="1">
    <location>
        <begin position="344"/>
        <end position="376"/>
    </location>
</feature>
<dbReference type="PROSITE" id="PS51293">
    <property type="entry name" value="SANT"/>
    <property type="match status" value="1"/>
</dbReference>
<keyword evidence="4" id="KW-1185">Reference proteome</keyword>
<gene>
    <name evidence="3" type="ORF">LELG_03580</name>
</gene>
<evidence type="ECO:0000256" key="1">
    <source>
        <dbReference type="SAM" id="MobiDB-lite"/>
    </source>
</evidence>